<feature type="domain" description="Tetracyclin repressor-like C-terminal" evidence="3">
    <location>
        <begin position="60"/>
        <end position="165"/>
    </location>
</feature>
<comment type="caution">
    <text evidence="4">The sequence shown here is derived from an EMBL/GenBank/DDBJ whole genome shotgun (WGS) entry which is preliminary data.</text>
</comment>
<dbReference type="Gene3D" id="1.10.357.10">
    <property type="entry name" value="Tetracycline Repressor, domain 2"/>
    <property type="match status" value="1"/>
</dbReference>
<evidence type="ECO:0000259" key="2">
    <source>
        <dbReference type="Pfam" id="PF00440"/>
    </source>
</evidence>
<dbReference type="InterPro" id="IPR001647">
    <property type="entry name" value="HTH_TetR"/>
</dbReference>
<proteinExistence type="predicted"/>
<keyword evidence="1" id="KW-0238">DNA-binding</keyword>
<dbReference type="Pfam" id="PF17920">
    <property type="entry name" value="TetR_C_16"/>
    <property type="match status" value="1"/>
</dbReference>
<feature type="domain" description="HTH tetR-type" evidence="2">
    <location>
        <begin position="3"/>
        <end position="38"/>
    </location>
</feature>
<dbReference type="Proteomes" id="UP001524547">
    <property type="component" value="Unassembled WGS sequence"/>
</dbReference>
<evidence type="ECO:0000313" key="5">
    <source>
        <dbReference type="Proteomes" id="UP001524547"/>
    </source>
</evidence>
<dbReference type="SUPFAM" id="SSF46689">
    <property type="entry name" value="Homeodomain-like"/>
    <property type="match status" value="1"/>
</dbReference>
<dbReference type="InterPro" id="IPR036271">
    <property type="entry name" value="Tet_transcr_reg_TetR-rel_C_sf"/>
</dbReference>
<dbReference type="Pfam" id="PF00440">
    <property type="entry name" value="TetR_N"/>
    <property type="match status" value="1"/>
</dbReference>
<keyword evidence="5" id="KW-1185">Reference proteome</keyword>
<evidence type="ECO:0000256" key="1">
    <source>
        <dbReference type="ARBA" id="ARBA00023125"/>
    </source>
</evidence>
<sequence>MAFSKAGYDSVGVREIALAARTDPAMVSRLFGSKENLFTLIASEAFRVAAPFDGPVRGMGQRIAADLLGPVVPPDPDEFDNFAFLLRSIGSPVAAPILSAAIHQSFIQPLSRRMSGREAEQRAALLTAYVLGVAVLRVGLGSPAIERSGPEMVSVLLGEALQRCLTPAIP</sequence>
<evidence type="ECO:0000259" key="3">
    <source>
        <dbReference type="Pfam" id="PF17920"/>
    </source>
</evidence>
<accession>A0ABT1VZ55</accession>
<evidence type="ECO:0000313" key="4">
    <source>
        <dbReference type="EMBL" id="MCQ8241627.1"/>
    </source>
</evidence>
<dbReference type="InterPro" id="IPR009057">
    <property type="entry name" value="Homeodomain-like_sf"/>
</dbReference>
<dbReference type="SUPFAM" id="SSF48498">
    <property type="entry name" value="Tetracyclin repressor-like, C-terminal domain"/>
    <property type="match status" value="1"/>
</dbReference>
<dbReference type="EMBL" id="JAMZEJ010000007">
    <property type="protein sequence ID" value="MCQ8241627.1"/>
    <property type="molecule type" value="Genomic_DNA"/>
</dbReference>
<name>A0ABT1VZ55_9PROT</name>
<protein>
    <submittedName>
        <fullName evidence="4">TetR family transcriptional regulator</fullName>
    </submittedName>
</protein>
<dbReference type="InterPro" id="IPR041678">
    <property type="entry name" value="TetR_C_16"/>
</dbReference>
<gene>
    <name evidence="4" type="ORF">NFI88_12340</name>
</gene>
<reference evidence="4 5" key="1">
    <citation type="submission" date="2022-06" db="EMBL/GenBank/DDBJ databases">
        <title>Rhizosaccharibacter gen. nov. sp. nov. KSS12, endophytic bacteria isolated from sugarcane.</title>
        <authorList>
            <person name="Pitiwittayakul N."/>
        </authorList>
    </citation>
    <scope>NUCLEOTIDE SEQUENCE [LARGE SCALE GENOMIC DNA]</scope>
    <source>
        <strain evidence="4 5">KSS12</strain>
    </source>
</reference>
<organism evidence="4 5">
    <name type="scientific">Rhizosaccharibacter radicis</name>
    <dbReference type="NCBI Taxonomy" id="2782605"/>
    <lineage>
        <taxon>Bacteria</taxon>
        <taxon>Pseudomonadati</taxon>
        <taxon>Pseudomonadota</taxon>
        <taxon>Alphaproteobacteria</taxon>
        <taxon>Acetobacterales</taxon>
        <taxon>Acetobacteraceae</taxon>
        <taxon>Rhizosaccharibacter</taxon>
    </lineage>
</organism>